<dbReference type="Proteomes" id="UP001596111">
    <property type="component" value="Unassembled WGS sequence"/>
</dbReference>
<evidence type="ECO:0000259" key="1">
    <source>
        <dbReference type="PROSITE" id="PS50801"/>
    </source>
</evidence>
<proteinExistence type="predicted"/>
<dbReference type="Pfam" id="PF13466">
    <property type="entry name" value="STAS_2"/>
    <property type="match status" value="1"/>
</dbReference>
<dbReference type="InterPro" id="IPR036513">
    <property type="entry name" value="STAS_dom_sf"/>
</dbReference>
<keyword evidence="3" id="KW-1185">Reference proteome</keyword>
<accession>A0ABW0SX64</accession>
<sequence>MSVAAEPRFLLDTGTPGTLGVSGVLSFDTAAAALRAIQSALATGSVARLDLTGIRQSDSAGLACVLAVAAEARRRGQALQVVQMPAGMRVLAQVCEVEPLLA</sequence>
<gene>
    <name evidence="2" type="ORF">ACFPPB_11010</name>
</gene>
<dbReference type="PROSITE" id="PS50801">
    <property type="entry name" value="STAS"/>
    <property type="match status" value="1"/>
</dbReference>
<dbReference type="InterPro" id="IPR058548">
    <property type="entry name" value="MlaB-like_STAS"/>
</dbReference>
<protein>
    <submittedName>
        <fullName evidence="2">Lipid asymmetry maintenance protein MlaB</fullName>
    </submittedName>
</protein>
<dbReference type="Gene3D" id="3.30.750.24">
    <property type="entry name" value="STAS domain"/>
    <property type="match status" value="1"/>
</dbReference>
<organism evidence="2 3">
    <name type="scientific">Rhodanobacter terrae</name>
    <dbReference type="NCBI Taxonomy" id="418647"/>
    <lineage>
        <taxon>Bacteria</taxon>
        <taxon>Pseudomonadati</taxon>
        <taxon>Pseudomonadota</taxon>
        <taxon>Gammaproteobacteria</taxon>
        <taxon>Lysobacterales</taxon>
        <taxon>Rhodanobacteraceae</taxon>
        <taxon>Rhodanobacter</taxon>
    </lineage>
</organism>
<feature type="domain" description="STAS" evidence="1">
    <location>
        <begin position="19"/>
        <end position="102"/>
    </location>
</feature>
<dbReference type="EMBL" id="JBHSNG010000010">
    <property type="protein sequence ID" value="MFC5581641.1"/>
    <property type="molecule type" value="Genomic_DNA"/>
</dbReference>
<comment type="caution">
    <text evidence="2">The sequence shown here is derived from an EMBL/GenBank/DDBJ whole genome shotgun (WGS) entry which is preliminary data.</text>
</comment>
<reference evidence="3" key="1">
    <citation type="journal article" date="2019" name="Int. J. Syst. Evol. Microbiol.">
        <title>The Global Catalogue of Microorganisms (GCM) 10K type strain sequencing project: providing services to taxonomists for standard genome sequencing and annotation.</title>
        <authorList>
            <consortium name="The Broad Institute Genomics Platform"/>
            <consortium name="The Broad Institute Genome Sequencing Center for Infectious Disease"/>
            <person name="Wu L."/>
            <person name="Ma J."/>
        </authorList>
    </citation>
    <scope>NUCLEOTIDE SEQUENCE [LARGE SCALE GENOMIC DNA]</scope>
    <source>
        <strain evidence="3">CGMCC 1.13587</strain>
    </source>
</reference>
<dbReference type="RefSeq" id="WP_377326980.1">
    <property type="nucleotide sequence ID" value="NZ_JBHSNG010000010.1"/>
</dbReference>
<name>A0ABW0SX64_9GAMM</name>
<dbReference type="SUPFAM" id="SSF52091">
    <property type="entry name" value="SpoIIaa-like"/>
    <property type="match status" value="1"/>
</dbReference>
<dbReference type="InterPro" id="IPR002645">
    <property type="entry name" value="STAS_dom"/>
</dbReference>
<evidence type="ECO:0000313" key="2">
    <source>
        <dbReference type="EMBL" id="MFC5581641.1"/>
    </source>
</evidence>
<evidence type="ECO:0000313" key="3">
    <source>
        <dbReference type="Proteomes" id="UP001596111"/>
    </source>
</evidence>